<protein>
    <submittedName>
        <fullName evidence="3">Uncharacterized protein</fullName>
    </submittedName>
</protein>
<sequence>MGPPDLPSTTTPNARAVYTKSGGGKKSRGGRLIVKLLVLCRPYLLASTAALLELEAKAKTNGRIDRFER</sequence>
<reference evidence="2" key="2">
    <citation type="submission" date="2014-05" db="EMBL/GenBank/DDBJ databases">
        <title>The genome and life-stage specific transcriptomes of Globodera pallida elucidate key aspects of plant parasitism by a cyst nematode.</title>
        <authorList>
            <person name="Cotton J.A."/>
            <person name="Lilley C.J."/>
            <person name="Jones L.M."/>
            <person name="Kikuchi T."/>
            <person name="Reid A.J."/>
            <person name="Thorpe P."/>
            <person name="Tsai I.J."/>
            <person name="Beasley H."/>
            <person name="Blok V."/>
            <person name="Cock P.J.A."/>
            <person name="Van den Akker S.E."/>
            <person name="Holroyd N."/>
            <person name="Hunt M."/>
            <person name="Mantelin S."/>
            <person name="Naghra H."/>
            <person name="Pain A."/>
            <person name="Palomares-Rius J.E."/>
            <person name="Zarowiecki M."/>
            <person name="Berriman M."/>
            <person name="Jones J.T."/>
            <person name="Urwin P.E."/>
        </authorList>
    </citation>
    <scope>NUCLEOTIDE SEQUENCE [LARGE SCALE GENOMIC DNA]</scope>
    <source>
        <strain evidence="2">Lindley</strain>
    </source>
</reference>
<evidence type="ECO:0000313" key="2">
    <source>
        <dbReference type="Proteomes" id="UP000050741"/>
    </source>
</evidence>
<feature type="region of interest" description="Disordered" evidence="1">
    <location>
        <begin position="1"/>
        <end position="28"/>
    </location>
</feature>
<reference evidence="2" key="1">
    <citation type="submission" date="2013-12" db="EMBL/GenBank/DDBJ databases">
        <authorList>
            <person name="Aslett M."/>
        </authorList>
    </citation>
    <scope>NUCLEOTIDE SEQUENCE [LARGE SCALE GENOMIC DNA]</scope>
    <source>
        <strain evidence="2">Lindley</strain>
    </source>
</reference>
<dbReference type="AlphaFoldDB" id="A0A183BTH1"/>
<dbReference type="WBParaSite" id="GPLIN_000390700">
    <property type="protein sequence ID" value="GPLIN_000390700"/>
    <property type="gene ID" value="GPLIN_000390700"/>
</dbReference>
<proteinExistence type="predicted"/>
<evidence type="ECO:0000256" key="1">
    <source>
        <dbReference type="SAM" id="MobiDB-lite"/>
    </source>
</evidence>
<organism evidence="2 3">
    <name type="scientific">Globodera pallida</name>
    <name type="common">Potato cyst nematode worm</name>
    <name type="synonym">Heterodera pallida</name>
    <dbReference type="NCBI Taxonomy" id="36090"/>
    <lineage>
        <taxon>Eukaryota</taxon>
        <taxon>Metazoa</taxon>
        <taxon>Ecdysozoa</taxon>
        <taxon>Nematoda</taxon>
        <taxon>Chromadorea</taxon>
        <taxon>Rhabditida</taxon>
        <taxon>Tylenchina</taxon>
        <taxon>Tylenchomorpha</taxon>
        <taxon>Tylenchoidea</taxon>
        <taxon>Heteroderidae</taxon>
        <taxon>Heteroderinae</taxon>
        <taxon>Globodera</taxon>
    </lineage>
</organism>
<evidence type="ECO:0000313" key="3">
    <source>
        <dbReference type="WBParaSite" id="GPLIN_000390700"/>
    </source>
</evidence>
<dbReference type="Proteomes" id="UP000050741">
    <property type="component" value="Unassembled WGS sequence"/>
</dbReference>
<keyword evidence="2" id="KW-1185">Reference proteome</keyword>
<name>A0A183BTH1_GLOPA</name>
<reference evidence="3" key="3">
    <citation type="submission" date="2016-06" db="UniProtKB">
        <authorList>
            <consortium name="WormBaseParasite"/>
        </authorList>
    </citation>
    <scope>IDENTIFICATION</scope>
</reference>
<accession>A0A183BTH1</accession>